<evidence type="ECO:0000256" key="1">
    <source>
        <dbReference type="SAM" id="MobiDB-lite"/>
    </source>
</evidence>
<protein>
    <submittedName>
        <fullName evidence="2">Uncharacterized protein</fullName>
    </submittedName>
</protein>
<feature type="compositionally biased region" description="Low complexity" evidence="1">
    <location>
        <begin position="41"/>
        <end position="64"/>
    </location>
</feature>
<feature type="region of interest" description="Disordered" evidence="1">
    <location>
        <begin position="204"/>
        <end position="245"/>
    </location>
</feature>
<sequence length="245" mass="25939">MDEGRRGEGVNQQQQEDPSNNQRRLKPQKTSRFSHRNAPDATPSTPMFATTTTTASPSHATSARHAADTGPTAEPSGTSPSQPPQTTEPPSISVVPPASTYFSGGGFLSSLAAVQSLSHHQQQQPPFSLGQFGPGSGSNLGLLQGLNVFGVGSSHGPQIQQQQSDQVYQMGNRVKNEETLYSSGQTLVDQTSRPSGYWSQTLVSNSGTNTTGSNPSRFWSGTTNSSTTGINPNQWPDLPGYGHTP</sequence>
<accession>A0AAU9TAN0</accession>
<reference evidence="2 3" key="1">
    <citation type="submission" date="2022-03" db="EMBL/GenBank/DDBJ databases">
        <authorList>
            <person name="Nunn A."/>
            <person name="Chopra R."/>
            <person name="Nunn A."/>
            <person name="Contreras Garrido A."/>
        </authorList>
    </citation>
    <scope>NUCLEOTIDE SEQUENCE [LARGE SCALE GENOMIC DNA]</scope>
</reference>
<comment type="caution">
    <text evidence="2">The sequence shown here is derived from an EMBL/GenBank/DDBJ whole genome shotgun (WGS) entry which is preliminary data.</text>
</comment>
<feature type="compositionally biased region" description="Low complexity" evidence="1">
    <location>
        <begin position="220"/>
        <end position="229"/>
    </location>
</feature>
<evidence type="ECO:0000313" key="2">
    <source>
        <dbReference type="EMBL" id="CAH2080522.1"/>
    </source>
</evidence>
<dbReference type="Proteomes" id="UP000836841">
    <property type="component" value="Unassembled WGS sequence"/>
</dbReference>
<dbReference type="EMBL" id="CAJVSB020000911">
    <property type="protein sequence ID" value="CAH2080522.1"/>
    <property type="molecule type" value="Genomic_DNA"/>
</dbReference>
<evidence type="ECO:0000313" key="3">
    <source>
        <dbReference type="Proteomes" id="UP000836841"/>
    </source>
</evidence>
<feature type="compositionally biased region" description="Polar residues" evidence="1">
    <location>
        <begin position="204"/>
        <end position="219"/>
    </location>
</feature>
<keyword evidence="3" id="KW-1185">Reference proteome</keyword>
<proteinExistence type="predicted"/>
<name>A0AAU9TAN0_THLAR</name>
<dbReference type="AlphaFoldDB" id="A0AAU9TAN0"/>
<feature type="compositionally biased region" description="Basic residues" evidence="1">
    <location>
        <begin position="23"/>
        <end position="35"/>
    </location>
</feature>
<gene>
    <name evidence="2" type="ORF">TAV2_LOCUS26226</name>
</gene>
<feature type="region of interest" description="Disordered" evidence="1">
    <location>
        <begin position="1"/>
        <end position="98"/>
    </location>
</feature>
<feature type="compositionally biased region" description="Polar residues" evidence="1">
    <location>
        <begin position="10"/>
        <end position="22"/>
    </location>
</feature>
<organism evidence="2 3">
    <name type="scientific">Thlaspi arvense</name>
    <name type="common">Field penny-cress</name>
    <dbReference type="NCBI Taxonomy" id="13288"/>
    <lineage>
        <taxon>Eukaryota</taxon>
        <taxon>Viridiplantae</taxon>
        <taxon>Streptophyta</taxon>
        <taxon>Embryophyta</taxon>
        <taxon>Tracheophyta</taxon>
        <taxon>Spermatophyta</taxon>
        <taxon>Magnoliopsida</taxon>
        <taxon>eudicotyledons</taxon>
        <taxon>Gunneridae</taxon>
        <taxon>Pentapetalae</taxon>
        <taxon>rosids</taxon>
        <taxon>malvids</taxon>
        <taxon>Brassicales</taxon>
        <taxon>Brassicaceae</taxon>
        <taxon>Thlaspideae</taxon>
        <taxon>Thlaspi</taxon>
    </lineage>
</organism>